<feature type="transmembrane region" description="Helical" evidence="1">
    <location>
        <begin position="79"/>
        <end position="99"/>
    </location>
</feature>
<keyword evidence="3" id="KW-1185">Reference proteome</keyword>
<gene>
    <name evidence="2" type="ORF">KK060_05175</name>
</gene>
<keyword evidence="1" id="KW-0472">Membrane</keyword>
<keyword evidence="1" id="KW-0812">Transmembrane</keyword>
<protein>
    <recommendedName>
        <fullName evidence="4">UbiA prenyltransferase family protein</fullName>
    </recommendedName>
</protein>
<feature type="transmembrane region" description="Helical" evidence="1">
    <location>
        <begin position="134"/>
        <end position="154"/>
    </location>
</feature>
<keyword evidence="1" id="KW-1133">Transmembrane helix</keyword>
<dbReference type="EMBL" id="JAHESD010000007">
    <property type="protein sequence ID" value="MBT1702661.1"/>
    <property type="molecule type" value="Genomic_DNA"/>
</dbReference>
<dbReference type="RefSeq" id="WP_254152628.1">
    <property type="nucleotide sequence ID" value="NZ_JAHESD010000007.1"/>
</dbReference>
<feature type="transmembrane region" description="Helical" evidence="1">
    <location>
        <begin position="228"/>
        <end position="247"/>
    </location>
</feature>
<feature type="transmembrane region" description="Helical" evidence="1">
    <location>
        <begin position="12"/>
        <end position="31"/>
    </location>
</feature>
<organism evidence="2 3">
    <name type="scientific">Chryseosolibacter indicus</name>
    <dbReference type="NCBI Taxonomy" id="2782351"/>
    <lineage>
        <taxon>Bacteria</taxon>
        <taxon>Pseudomonadati</taxon>
        <taxon>Bacteroidota</taxon>
        <taxon>Cytophagia</taxon>
        <taxon>Cytophagales</taxon>
        <taxon>Chryseotaleaceae</taxon>
        <taxon>Chryseosolibacter</taxon>
    </lineage>
</organism>
<feature type="transmembrane region" description="Helical" evidence="1">
    <location>
        <begin position="200"/>
        <end position="222"/>
    </location>
</feature>
<proteinExistence type="predicted"/>
<accession>A0ABS5VRM2</accession>
<name>A0ABS5VRM2_9BACT</name>
<evidence type="ECO:0008006" key="4">
    <source>
        <dbReference type="Google" id="ProtNLM"/>
    </source>
</evidence>
<feature type="transmembrane region" description="Helical" evidence="1">
    <location>
        <begin position="105"/>
        <end position="122"/>
    </location>
</feature>
<reference evidence="2 3" key="1">
    <citation type="submission" date="2021-05" db="EMBL/GenBank/DDBJ databases">
        <title>A Polyphasic approach of four new species of the genus Ohtaekwangia: Ohtaekwangia histidinii sp. nov., Ohtaekwangia cretensis sp. nov., Ohtaekwangia indiensis sp. nov., Ohtaekwangia reichenbachii sp. nov. from diverse environment.</title>
        <authorList>
            <person name="Octaviana S."/>
        </authorList>
    </citation>
    <scope>NUCLEOTIDE SEQUENCE [LARGE SCALE GENOMIC DNA]</scope>
    <source>
        <strain evidence="2 3">PWU20</strain>
    </source>
</reference>
<comment type="caution">
    <text evidence="2">The sequence shown here is derived from an EMBL/GenBank/DDBJ whole genome shotgun (WGS) entry which is preliminary data.</text>
</comment>
<evidence type="ECO:0000256" key="1">
    <source>
        <dbReference type="SAM" id="Phobius"/>
    </source>
</evidence>
<evidence type="ECO:0000313" key="2">
    <source>
        <dbReference type="EMBL" id="MBT1702661.1"/>
    </source>
</evidence>
<feature type="transmembrane region" description="Helical" evidence="1">
    <location>
        <begin position="37"/>
        <end position="58"/>
    </location>
</feature>
<evidence type="ECO:0000313" key="3">
    <source>
        <dbReference type="Proteomes" id="UP000772618"/>
    </source>
</evidence>
<feature type="transmembrane region" description="Helical" evidence="1">
    <location>
        <begin position="160"/>
        <end position="179"/>
    </location>
</feature>
<dbReference type="Proteomes" id="UP000772618">
    <property type="component" value="Unassembled WGS sequence"/>
</dbReference>
<sequence length="271" mass="30926">MNKLLHAYKLLNILSIDVVIGAVISGLFFGKLFKVTILPYGLAVLGLTVWIVYTADHLKDAKDISKPASSTRHLFHQKHFKPILICLMIVLIVDSILLFFIRHQVFIWGLRLAMCVGIYLVINQKLPFLKELFVALMYTIGVLLPSISVTNVHINDYHTLIIVQFFLIALLNLLVYSWVDANTDVKDKMMSFVTYFGPKVLRTLIAILAVITCLIFIAQALLYNFDSVQVILLIMTLILLTVFYFNSFFRKHDLYRLIGDAVFFLPALLLV</sequence>